<dbReference type="PANTHER" id="PTHR34047:SF8">
    <property type="entry name" value="PROTEIN YKFC"/>
    <property type="match status" value="1"/>
</dbReference>
<dbReference type="PROSITE" id="PS50878">
    <property type="entry name" value="RT_POL"/>
    <property type="match status" value="1"/>
</dbReference>
<dbReference type="Proteomes" id="UP000469734">
    <property type="component" value="Unassembled WGS sequence"/>
</dbReference>
<evidence type="ECO:0000313" key="4">
    <source>
        <dbReference type="Proteomes" id="UP000469734"/>
    </source>
</evidence>
<dbReference type="InterPro" id="IPR043502">
    <property type="entry name" value="DNA/RNA_pol_sf"/>
</dbReference>
<name>A0A7X4H4Y7_9BURK</name>
<proteinExistence type="inferred from homology"/>
<comment type="caution">
    <text evidence="3">The sequence shown here is derived from an EMBL/GenBank/DDBJ whole genome shotgun (WGS) entry which is preliminary data.</text>
</comment>
<dbReference type="SUPFAM" id="SSF56672">
    <property type="entry name" value="DNA/RNA polymerases"/>
    <property type="match status" value="1"/>
</dbReference>
<organism evidence="3 4">
    <name type="scientific">Duganella margarita</name>
    <dbReference type="NCBI Taxonomy" id="2692170"/>
    <lineage>
        <taxon>Bacteria</taxon>
        <taxon>Pseudomonadati</taxon>
        <taxon>Pseudomonadota</taxon>
        <taxon>Betaproteobacteria</taxon>
        <taxon>Burkholderiales</taxon>
        <taxon>Oxalobacteraceae</taxon>
        <taxon>Telluria group</taxon>
        <taxon>Duganella</taxon>
    </lineage>
</organism>
<evidence type="ECO:0000313" key="3">
    <source>
        <dbReference type="EMBL" id="MYM75453.1"/>
    </source>
</evidence>
<protein>
    <submittedName>
        <fullName evidence="3">Maturase</fullName>
    </submittedName>
</protein>
<evidence type="ECO:0000256" key="1">
    <source>
        <dbReference type="ARBA" id="ARBA00034120"/>
    </source>
</evidence>
<dbReference type="RefSeq" id="WP_161052138.1">
    <property type="nucleotide sequence ID" value="NZ_WWCR01000039.1"/>
</dbReference>
<dbReference type="AlphaFoldDB" id="A0A7X4H4Y7"/>
<dbReference type="EMBL" id="WWCR01000039">
    <property type="protein sequence ID" value="MYM75453.1"/>
    <property type="molecule type" value="Genomic_DNA"/>
</dbReference>
<dbReference type="Pfam" id="PF00078">
    <property type="entry name" value="RVT_1"/>
    <property type="match status" value="1"/>
</dbReference>
<accession>A0A7X4H4Y7</accession>
<dbReference type="InterPro" id="IPR000477">
    <property type="entry name" value="RT_dom"/>
</dbReference>
<sequence length="478" mass="54499">MLFEELLASWALKEITDTELFNQLFSPEALFRTFVDKFATSSGKGVDRLNGFQFALRAADELSIASRKCLDGTYRFAPYLEVLKTKGRTKPPRIIGIPTVRDRIVLSHLNRFLAAVYPERIPRNVAATYVRRISEDLALKSIEDTWVCTTDIETFYDSIERPRLLSLLGKRIQCDPALSLIEHALLAPTVPKNTPRKRHSDLRAKTGVPQGLAISNILASIYMQPIDDAMIKYDVSYFRYVDDVLMYGGHQHVHAAFKSLGGRLKRRGLGLHPLSSGKSQIELLTEPFGYLGYVFKGKNITVRDSTVERFIQSIAAKFSDFKHNKTRRLDKFKYLNEERLKEIFLMELNERITGAIKEKKRYGWIAYFSQITDLSLLHQLDHSIRGLFSRLSEFGNVAPEGLKNLHRAYWEMKFNPNGGYVRDYDKIVTQAQKLSFLVVRGRVGAGEALTNEQIDARFDNYVQHNLAAMLADEGAVYG</sequence>
<dbReference type="PANTHER" id="PTHR34047">
    <property type="entry name" value="NUCLEAR INTRON MATURASE 1, MITOCHONDRIAL-RELATED"/>
    <property type="match status" value="1"/>
</dbReference>
<feature type="domain" description="Reverse transcriptase" evidence="2">
    <location>
        <begin position="1"/>
        <end position="295"/>
    </location>
</feature>
<dbReference type="InterPro" id="IPR051083">
    <property type="entry name" value="GrpII_Intron_Splice-Mob/Def"/>
</dbReference>
<gene>
    <name evidence="3" type="ORF">GTP56_25110</name>
</gene>
<comment type="similarity">
    <text evidence="1">Belongs to the bacterial reverse transcriptase family.</text>
</comment>
<evidence type="ECO:0000259" key="2">
    <source>
        <dbReference type="PROSITE" id="PS50878"/>
    </source>
</evidence>
<reference evidence="3 4" key="1">
    <citation type="submission" date="2019-12" db="EMBL/GenBank/DDBJ databases">
        <title>Novel species isolated from a subtropical stream in China.</title>
        <authorList>
            <person name="Lu H."/>
        </authorList>
    </citation>
    <scope>NUCLEOTIDE SEQUENCE [LARGE SCALE GENOMIC DNA]</scope>
    <source>
        <strain evidence="3 4">FT134W</strain>
    </source>
</reference>